<dbReference type="GO" id="GO:0009055">
    <property type="term" value="F:electron transfer activity"/>
    <property type="evidence" value="ECO:0007669"/>
    <property type="project" value="InterPro"/>
</dbReference>
<evidence type="ECO:0000256" key="5">
    <source>
        <dbReference type="ARBA" id="ARBA00023004"/>
    </source>
</evidence>
<keyword evidence="8" id="KW-0472">Membrane</keyword>
<evidence type="ECO:0000256" key="9">
    <source>
        <dbReference type="SAM" id="SignalP"/>
    </source>
</evidence>
<evidence type="ECO:0000259" key="10">
    <source>
        <dbReference type="PROSITE" id="PS51007"/>
    </source>
</evidence>
<feature type="transmembrane region" description="Helical" evidence="8">
    <location>
        <begin position="121"/>
        <end position="140"/>
    </location>
</feature>
<keyword evidence="12" id="KW-1185">Reference proteome</keyword>
<dbReference type="InterPro" id="IPR009056">
    <property type="entry name" value="Cyt_c-like_dom"/>
</dbReference>
<proteinExistence type="predicted"/>
<keyword evidence="3 6" id="KW-0479">Metal-binding</keyword>
<keyword evidence="4" id="KW-0249">Electron transport</keyword>
<protein>
    <submittedName>
        <fullName evidence="11">Cytochrome c oxidase cbb3-type subunit 3</fullName>
    </submittedName>
</protein>
<feature type="domain" description="Cytochrome c" evidence="10">
    <location>
        <begin position="187"/>
        <end position="266"/>
    </location>
</feature>
<accession>A0A1I7DYG7</accession>
<evidence type="ECO:0000256" key="1">
    <source>
        <dbReference type="ARBA" id="ARBA00022448"/>
    </source>
</evidence>
<dbReference type="OrthoDB" id="9811281at2"/>
<dbReference type="GO" id="GO:0020037">
    <property type="term" value="F:heme binding"/>
    <property type="evidence" value="ECO:0007669"/>
    <property type="project" value="InterPro"/>
</dbReference>
<dbReference type="GO" id="GO:0005506">
    <property type="term" value="F:iron ion binding"/>
    <property type="evidence" value="ECO:0007669"/>
    <property type="project" value="InterPro"/>
</dbReference>
<feature type="transmembrane region" description="Helical" evidence="8">
    <location>
        <begin position="37"/>
        <end position="59"/>
    </location>
</feature>
<keyword evidence="2 6" id="KW-0349">Heme</keyword>
<gene>
    <name evidence="11" type="ORF">SAMN04489724_4596</name>
</gene>
<sequence>MKKYLTFLALGSLLISTPVLAQDDSAGFGALDSNQMALLLIIGVIIGVIILLLILMIYLMSFISAVFRKENPELANEPSWWDTFKQKFVTGDIEEEQDEEKLMSDHSYDGIQELDNFMPPWLQYVFSGTIIIAVVYFGYYTVLGLGKTGVEEYEEEVRIAAVEAEARGVSLLASIDETNVELDISGAALNAGSAIFSTNCAACHAADGGGGVGPNLTDQYWLHGGDIKDVFKVVKYGVIEKGMVPWEDQLSPKEIQDVSSYILSLQGTSPAAPKDPQGELYAGDESSSTTSEGADVDESIVAADTTVVAE</sequence>
<dbReference type="STRING" id="305507.SAMN04489724_4596"/>
<evidence type="ECO:0000256" key="7">
    <source>
        <dbReference type="SAM" id="MobiDB-lite"/>
    </source>
</evidence>
<feature type="signal peptide" evidence="9">
    <location>
        <begin position="1"/>
        <end position="21"/>
    </location>
</feature>
<dbReference type="EMBL" id="FPBF01000008">
    <property type="protein sequence ID" value="SFU16714.1"/>
    <property type="molecule type" value="Genomic_DNA"/>
</dbReference>
<dbReference type="InterPro" id="IPR036909">
    <property type="entry name" value="Cyt_c-like_dom_sf"/>
</dbReference>
<dbReference type="InterPro" id="IPR050597">
    <property type="entry name" value="Cytochrome_c_Oxidase_Subunit"/>
</dbReference>
<dbReference type="InterPro" id="IPR008168">
    <property type="entry name" value="Cyt_C_IC"/>
</dbReference>
<dbReference type="PANTHER" id="PTHR33751:SF1">
    <property type="entry name" value="CBB3-TYPE CYTOCHROME C OXIDASE SUBUNIT FIXP"/>
    <property type="match status" value="1"/>
</dbReference>
<keyword evidence="5 6" id="KW-0408">Iron</keyword>
<evidence type="ECO:0000256" key="4">
    <source>
        <dbReference type="ARBA" id="ARBA00022982"/>
    </source>
</evidence>
<evidence type="ECO:0000256" key="2">
    <source>
        <dbReference type="ARBA" id="ARBA00022617"/>
    </source>
</evidence>
<evidence type="ECO:0000256" key="3">
    <source>
        <dbReference type="ARBA" id="ARBA00022723"/>
    </source>
</evidence>
<dbReference type="RefSeq" id="WP_091697605.1">
    <property type="nucleotide sequence ID" value="NZ_FPBF01000008.1"/>
</dbReference>
<dbReference type="Proteomes" id="UP000199673">
    <property type="component" value="Unassembled WGS sequence"/>
</dbReference>
<evidence type="ECO:0000313" key="12">
    <source>
        <dbReference type="Proteomes" id="UP000199673"/>
    </source>
</evidence>
<dbReference type="Gene3D" id="1.10.760.10">
    <property type="entry name" value="Cytochrome c-like domain"/>
    <property type="match status" value="1"/>
</dbReference>
<feature type="region of interest" description="Disordered" evidence="7">
    <location>
        <begin position="266"/>
        <end position="310"/>
    </location>
</feature>
<dbReference type="Gene3D" id="6.10.280.130">
    <property type="match status" value="1"/>
</dbReference>
<keyword evidence="1" id="KW-0813">Transport</keyword>
<dbReference type="PROSITE" id="PS51007">
    <property type="entry name" value="CYTC"/>
    <property type="match status" value="1"/>
</dbReference>
<name>A0A1I7DYG7_9BACT</name>
<organism evidence="11 12">
    <name type="scientific">Algoriphagus locisalis</name>
    <dbReference type="NCBI Taxonomy" id="305507"/>
    <lineage>
        <taxon>Bacteria</taxon>
        <taxon>Pseudomonadati</taxon>
        <taxon>Bacteroidota</taxon>
        <taxon>Cytophagia</taxon>
        <taxon>Cytophagales</taxon>
        <taxon>Cyclobacteriaceae</taxon>
        <taxon>Algoriphagus</taxon>
    </lineage>
</organism>
<dbReference type="AlphaFoldDB" id="A0A1I7DYG7"/>
<dbReference type="SUPFAM" id="SSF46626">
    <property type="entry name" value="Cytochrome c"/>
    <property type="match status" value="1"/>
</dbReference>
<evidence type="ECO:0000256" key="6">
    <source>
        <dbReference type="PROSITE-ProRule" id="PRU00433"/>
    </source>
</evidence>
<feature type="chain" id="PRO_5011757227" evidence="9">
    <location>
        <begin position="22"/>
        <end position="310"/>
    </location>
</feature>
<dbReference type="Pfam" id="PF13442">
    <property type="entry name" value="Cytochrome_CBB3"/>
    <property type="match status" value="1"/>
</dbReference>
<dbReference type="InterPro" id="IPR032858">
    <property type="entry name" value="CcoP_N"/>
</dbReference>
<dbReference type="PANTHER" id="PTHR33751">
    <property type="entry name" value="CBB3-TYPE CYTOCHROME C OXIDASE SUBUNIT FIXP"/>
    <property type="match status" value="1"/>
</dbReference>
<evidence type="ECO:0000313" key="11">
    <source>
        <dbReference type="EMBL" id="SFU16714.1"/>
    </source>
</evidence>
<keyword evidence="8" id="KW-1133">Transmembrane helix</keyword>
<dbReference type="InterPro" id="IPR038414">
    <property type="entry name" value="CcoP_N_sf"/>
</dbReference>
<keyword evidence="9" id="KW-0732">Signal</keyword>
<dbReference type="Pfam" id="PF14715">
    <property type="entry name" value="FixP_N"/>
    <property type="match status" value="1"/>
</dbReference>
<dbReference type="PRINTS" id="PR00605">
    <property type="entry name" value="CYTCHROMECIC"/>
</dbReference>
<keyword evidence="8" id="KW-0812">Transmembrane</keyword>
<reference evidence="12" key="1">
    <citation type="submission" date="2016-10" db="EMBL/GenBank/DDBJ databases">
        <authorList>
            <person name="Varghese N."/>
            <person name="Submissions S."/>
        </authorList>
    </citation>
    <scope>NUCLEOTIDE SEQUENCE [LARGE SCALE GENOMIC DNA]</scope>
    <source>
        <strain evidence="12">DSM 23445</strain>
    </source>
</reference>
<evidence type="ECO:0000256" key="8">
    <source>
        <dbReference type="SAM" id="Phobius"/>
    </source>
</evidence>